<dbReference type="AlphaFoldDB" id="A0A6P5FGI9"/>
<dbReference type="PROSITE" id="PS51840">
    <property type="entry name" value="C2_NT"/>
    <property type="match status" value="1"/>
</dbReference>
<dbReference type="Pfam" id="PF10358">
    <property type="entry name" value="NT-C2"/>
    <property type="match status" value="1"/>
</dbReference>
<feature type="coiled-coil region" evidence="1">
    <location>
        <begin position="483"/>
        <end position="588"/>
    </location>
</feature>
<dbReference type="PANTHER" id="PTHR34452">
    <property type="entry name" value="MYOSIN HEAVY CHAIN-RELATED PROTEIN"/>
    <property type="match status" value="1"/>
</dbReference>
<dbReference type="Gramene" id="Aco007615.1.mrna1">
    <property type="protein sequence ID" value="Aco007615.1.mrna1"/>
    <property type="gene ID" value="Aco007615.1.path1"/>
</dbReference>
<evidence type="ECO:0000313" key="5">
    <source>
        <dbReference type="RefSeq" id="XP_020094697.1"/>
    </source>
</evidence>
<evidence type="ECO:0000259" key="3">
    <source>
        <dbReference type="PROSITE" id="PS51840"/>
    </source>
</evidence>
<feature type="domain" description="C2 NT-type" evidence="3">
    <location>
        <begin position="6"/>
        <end position="141"/>
    </location>
</feature>
<feature type="coiled-coil region" evidence="1">
    <location>
        <begin position="938"/>
        <end position="979"/>
    </location>
</feature>
<dbReference type="OrthoDB" id="765176at2759"/>
<feature type="region of interest" description="Disordered" evidence="2">
    <location>
        <begin position="268"/>
        <end position="305"/>
    </location>
</feature>
<proteinExistence type="predicted"/>
<gene>
    <name evidence="5" type="primary">LOC109714467</name>
</gene>
<feature type="coiled-coil region" evidence="1">
    <location>
        <begin position="721"/>
        <end position="803"/>
    </location>
</feature>
<keyword evidence="1" id="KW-0175">Coiled coil</keyword>
<dbReference type="PANTHER" id="PTHR34452:SF7">
    <property type="entry name" value="MYOSIN HEAVY CHAIN-RELATED PROTEIN"/>
    <property type="match status" value="1"/>
</dbReference>
<sequence>MFKATRWRSGKNRNKAVFKLQFQVTQVPQQEWETMMVVLVPVEAGRATVRSERVPVIDGMCQWANPIYETVKLIYDAKAGKINGKVYQVTVWASGSTKAGVLGEVNVNLAEYAEVFKPSTVVLPLKGNAGALLHVTIQRMQADGEGREANGNGDSIEKPRRKTLESQLSKCDDEEVGNATNGLNSVEDCLNMNSQAQMKFPSSRNISLRIESNGNLQKSHSFDAISASGSDISSGRYTPKESGIIHNIIQQDTTSFLSPLSNKNTPKMLLTSSGDWSGSSAPDRSSDGSNNTSGETGLQDSDDDIEKLRGDIDVLTRKLEVSELELQTLRKQIAKESRRGQDLSKEISTLKEEKEAIKKESEELKAMEKSYSPNMLLPDGEDPWSLLEELKRELNHEKNLNTNLRLQLQKTQESNSELLLAIKDLDEMLEQKGREVSCMKCSSKYFEAESGEYFDMPYKNGLSNMQNSGEKPELYAPDVLMNKDDGNKVIDELEKKIIDLNNEVELYKKDREELEVQMEQLALDYEILKQENHDVSSKLEQTQLQEQLRMQYECSAHLAVISDLEAQVESLEKELQKQAEEFDADIDTIVSEKIEQEQRAIKAEDALTKARWYNAHTAEHLQEEFRTFSLQMSSTFNANERLFAQTLKEASELRLQKSWFEEELKKSKEELANLQGHYHEKFRQLLSLLSFKSKETDRLTMELKNKSDEIQSQKNFDEAKLKSMSEDMAMLKTELEKLAKENNHLLDQNAQKEKTIADMEQWKANEMIIWDKNMEIHTLEEEVASLKKEVRKSLEEINNLRHIKGDYETKIGNLNSEATALKTQYNDLKCFLSENKSENLKLSSELQKKEDMISCLEQNIRDRRSTTNTNDVEDFSEEVKYITGTAENRDCLPSPKAGDKTCRHNMNGNSKELFLRNLGADPGKYQECFTYAFEQNKIYELLSEMALLEERNKSMEAELKEMQERYSEISLKFAEVEGERQQLVMTIRTLRNALKN</sequence>
<evidence type="ECO:0000256" key="1">
    <source>
        <dbReference type="SAM" id="Coils"/>
    </source>
</evidence>
<dbReference type="SUPFAM" id="SSF90257">
    <property type="entry name" value="Myosin rod fragments"/>
    <property type="match status" value="1"/>
</dbReference>
<name>A0A6P5FGI9_ANACO</name>
<organism evidence="4 5">
    <name type="scientific">Ananas comosus</name>
    <name type="common">Pineapple</name>
    <name type="synonym">Ananas ananas</name>
    <dbReference type="NCBI Taxonomy" id="4615"/>
    <lineage>
        <taxon>Eukaryota</taxon>
        <taxon>Viridiplantae</taxon>
        <taxon>Streptophyta</taxon>
        <taxon>Embryophyta</taxon>
        <taxon>Tracheophyta</taxon>
        <taxon>Spermatophyta</taxon>
        <taxon>Magnoliopsida</taxon>
        <taxon>Liliopsida</taxon>
        <taxon>Poales</taxon>
        <taxon>Bromeliaceae</taxon>
        <taxon>Bromelioideae</taxon>
        <taxon>Ananas</taxon>
    </lineage>
</organism>
<protein>
    <submittedName>
        <fullName evidence="5">Paramyosin-like</fullName>
    </submittedName>
</protein>
<reference evidence="4" key="1">
    <citation type="journal article" date="2015" name="Nat. Genet.">
        <title>The pineapple genome and the evolution of CAM photosynthesis.</title>
        <authorList>
            <person name="Ming R."/>
            <person name="VanBuren R."/>
            <person name="Wai C.M."/>
            <person name="Tang H."/>
            <person name="Schatz M.C."/>
            <person name="Bowers J.E."/>
            <person name="Lyons E."/>
            <person name="Wang M.L."/>
            <person name="Chen J."/>
            <person name="Biggers E."/>
            <person name="Zhang J."/>
            <person name="Huang L."/>
            <person name="Zhang L."/>
            <person name="Miao W."/>
            <person name="Zhang J."/>
            <person name="Ye Z."/>
            <person name="Miao C."/>
            <person name="Lin Z."/>
            <person name="Wang H."/>
            <person name="Zhou H."/>
            <person name="Yim W.C."/>
            <person name="Priest H.D."/>
            <person name="Zheng C."/>
            <person name="Woodhouse M."/>
            <person name="Edger P.P."/>
            <person name="Guyot R."/>
            <person name="Guo H.B."/>
            <person name="Guo H."/>
            <person name="Zheng G."/>
            <person name="Singh R."/>
            <person name="Sharma A."/>
            <person name="Min X."/>
            <person name="Zheng Y."/>
            <person name="Lee H."/>
            <person name="Gurtowski J."/>
            <person name="Sedlazeck F.J."/>
            <person name="Harkess A."/>
            <person name="McKain M.R."/>
            <person name="Liao Z."/>
            <person name="Fang J."/>
            <person name="Liu J."/>
            <person name="Zhang X."/>
            <person name="Zhang Q."/>
            <person name="Hu W."/>
            <person name="Qin Y."/>
            <person name="Wang K."/>
            <person name="Chen L.Y."/>
            <person name="Shirley N."/>
            <person name="Lin Y.R."/>
            <person name="Liu L.Y."/>
            <person name="Hernandez A.G."/>
            <person name="Wright C.L."/>
            <person name="Bulone V."/>
            <person name="Tuskan G.A."/>
            <person name="Heath K."/>
            <person name="Zee F."/>
            <person name="Moore P.H."/>
            <person name="Sunkar R."/>
            <person name="Leebens-Mack J.H."/>
            <person name="Mockler T."/>
            <person name="Bennetzen J.L."/>
            <person name="Freeling M."/>
            <person name="Sankoff D."/>
            <person name="Paterson A.H."/>
            <person name="Zhu X."/>
            <person name="Yang X."/>
            <person name="Smith J.A."/>
            <person name="Cushman J.C."/>
            <person name="Paull R.E."/>
            <person name="Yu Q."/>
        </authorList>
    </citation>
    <scope>NUCLEOTIDE SEQUENCE [LARGE SCALE GENOMIC DNA]</scope>
    <source>
        <strain evidence="4">cv. F153</strain>
    </source>
</reference>
<dbReference type="RefSeq" id="XP_020094697.1">
    <property type="nucleotide sequence ID" value="XM_020239108.1"/>
</dbReference>
<feature type="compositionally biased region" description="Polar residues" evidence="2">
    <location>
        <begin position="268"/>
        <end position="299"/>
    </location>
</feature>
<evidence type="ECO:0000256" key="2">
    <source>
        <dbReference type="SAM" id="MobiDB-lite"/>
    </source>
</evidence>
<feature type="coiled-coil region" evidence="1">
    <location>
        <begin position="650"/>
        <end position="677"/>
    </location>
</feature>
<reference evidence="5" key="2">
    <citation type="submission" date="2025-08" db="UniProtKB">
        <authorList>
            <consortium name="RefSeq"/>
        </authorList>
    </citation>
    <scope>IDENTIFICATION</scope>
    <source>
        <tissue evidence="5">Leaf</tissue>
    </source>
</reference>
<keyword evidence="4" id="KW-1185">Reference proteome</keyword>
<accession>A0A6P5FGI9</accession>
<dbReference type="GeneID" id="109714467"/>
<evidence type="ECO:0000313" key="4">
    <source>
        <dbReference type="Proteomes" id="UP000515123"/>
    </source>
</evidence>
<dbReference type="Proteomes" id="UP000515123">
    <property type="component" value="Linkage group 8"/>
</dbReference>
<dbReference type="InterPro" id="IPR019448">
    <property type="entry name" value="NT-C2"/>
</dbReference>